<evidence type="ECO:0000313" key="1">
    <source>
        <dbReference type="Proteomes" id="UP000887580"/>
    </source>
</evidence>
<protein>
    <submittedName>
        <fullName evidence="2">G-protein coupled receptors family 1 profile domain-containing protein</fullName>
    </submittedName>
</protein>
<dbReference type="WBParaSite" id="PS1159_v2.g10304.t1">
    <property type="protein sequence ID" value="PS1159_v2.g10304.t1"/>
    <property type="gene ID" value="PS1159_v2.g10304"/>
</dbReference>
<dbReference type="Proteomes" id="UP000887580">
    <property type="component" value="Unplaced"/>
</dbReference>
<reference evidence="2" key="1">
    <citation type="submission" date="2022-11" db="UniProtKB">
        <authorList>
            <consortium name="WormBaseParasite"/>
        </authorList>
    </citation>
    <scope>IDENTIFICATION</scope>
</reference>
<sequence length="408" mass="46455">MDFIDSTNFRNSFNALNFPPEFEDIPWEFQNCPNEFQDPKDRKYNNCGVPPDADPCEYLKYLHLAKEFRTYFLAIIPLVLSIIAVILNLAFAIIATLILFKYGGSSKKRYTFLLSRSISTITAQIMFYIVLMTWKTGGFEYSSATIFLLVGGLSFLTLTGTYLALSTLLYFAVVHPFWYREHITMFKCIVINVIIWIISITFSVCVGIYGATLFYPESAPIHCEYYNCQLPLAIVLTVVLAVCYFTVLVVYILMLLRMRYRNAKILEENKDNNFEDNRNGSVKRNIKAMNRLSYNLISFAFSKLTLLIVCIVALANLDNLKTLGIGDKNPCKTFLNGKLYFQVELLASIAAIIWLIGMISDPVINSISDPNMMRYLKNTYNRIKKKLVTTEPGKVGTSRFADSSSSDS</sequence>
<accession>A0AC35ERZ2</accession>
<evidence type="ECO:0000313" key="2">
    <source>
        <dbReference type="WBParaSite" id="PS1159_v2.g10304.t1"/>
    </source>
</evidence>
<proteinExistence type="predicted"/>
<name>A0AC35ERZ2_9BILA</name>
<organism evidence="1 2">
    <name type="scientific">Panagrolaimus sp. PS1159</name>
    <dbReference type="NCBI Taxonomy" id="55785"/>
    <lineage>
        <taxon>Eukaryota</taxon>
        <taxon>Metazoa</taxon>
        <taxon>Ecdysozoa</taxon>
        <taxon>Nematoda</taxon>
        <taxon>Chromadorea</taxon>
        <taxon>Rhabditida</taxon>
        <taxon>Tylenchina</taxon>
        <taxon>Panagrolaimomorpha</taxon>
        <taxon>Panagrolaimoidea</taxon>
        <taxon>Panagrolaimidae</taxon>
        <taxon>Panagrolaimus</taxon>
    </lineage>
</organism>